<dbReference type="OrthoDB" id="9009585at2"/>
<accession>A0A158AIP5</accession>
<dbReference type="EMBL" id="FCOB02000007">
    <property type="protein sequence ID" value="SAK57781.1"/>
    <property type="molecule type" value="Genomic_DNA"/>
</dbReference>
<sequence>MSAKKHPAPTGGALLPASLADAQIDHFERIVRHITRADAGAAYRGLDHEYSKKRLRKLVETHDLVAVQRRRVLLLLDLLERHALVSTRGRTAA</sequence>
<dbReference type="RefSeq" id="WP_087044651.1">
    <property type="nucleotide sequence ID" value="NZ_FCOB02000007.1"/>
</dbReference>
<evidence type="ECO:0000313" key="2">
    <source>
        <dbReference type="Proteomes" id="UP000054978"/>
    </source>
</evidence>
<proteinExistence type="predicted"/>
<dbReference type="Proteomes" id="UP000054978">
    <property type="component" value="Unassembled WGS sequence"/>
</dbReference>
<organism evidence="1 2">
    <name type="scientific">Caballeronia ptereochthonis</name>
    <dbReference type="NCBI Taxonomy" id="1777144"/>
    <lineage>
        <taxon>Bacteria</taxon>
        <taxon>Pseudomonadati</taxon>
        <taxon>Pseudomonadota</taxon>
        <taxon>Betaproteobacteria</taxon>
        <taxon>Burkholderiales</taxon>
        <taxon>Burkholderiaceae</taxon>
        <taxon>Caballeronia</taxon>
    </lineage>
</organism>
<dbReference type="AlphaFoldDB" id="A0A158AIP5"/>
<reference evidence="1" key="1">
    <citation type="submission" date="2016-01" db="EMBL/GenBank/DDBJ databases">
        <authorList>
            <person name="Peeters C."/>
        </authorList>
    </citation>
    <scope>NUCLEOTIDE SEQUENCE [LARGE SCALE GENOMIC DNA]</scope>
    <source>
        <strain evidence="1">LMG 29326</strain>
    </source>
</reference>
<keyword evidence="2" id="KW-1185">Reference proteome</keyword>
<comment type="caution">
    <text evidence="1">The sequence shown here is derived from an EMBL/GenBank/DDBJ whole genome shotgun (WGS) entry which is preliminary data.</text>
</comment>
<name>A0A158AIP5_9BURK</name>
<gene>
    <name evidence="1" type="ORF">AWB83_01918</name>
</gene>
<evidence type="ECO:0000313" key="1">
    <source>
        <dbReference type="EMBL" id="SAK57781.1"/>
    </source>
</evidence>
<protein>
    <submittedName>
        <fullName evidence="1">Uncharacterized protein</fullName>
    </submittedName>
</protein>